<keyword evidence="3" id="KW-0597">Phosphoprotein</keyword>
<dbReference type="GO" id="GO:0046983">
    <property type="term" value="F:protein dimerization activity"/>
    <property type="evidence" value="ECO:0007669"/>
    <property type="project" value="InterPro"/>
</dbReference>
<sequence>MYLFVGYTLLFIPLSLKAQKPVADSLRKIAHSLPANDTSIFELRRSLVKAYIPFNADSGKMIAKESYRLAESMGYKRGMVMARNDLAGCYWYLQMYDSAIALSEETAKTAGALYLYKEKGIALRRIGICYTVKGAHDKSLPYYEQAIDAFTHIADTSSLITLYGDLSRTYNQKADHGKETQYAFKVMELAEASKDSLGMADAYQGVGNIYLLEDDYKNSIAYVEKAVELYKAYKSPADKLGAAYIFLGINYTYNQQFQEAEDVYDIAMEIFVANNMERLKAILLENYGWMYMRSGQYSKSNDSYEKSFPILSKLKLNNRLCNAYVDYGESLRRQGKYEPAKEYLAKAIDLGKQTGRGDIVLDALQSRYKLDSAQNNMASAFVHYQKLNALEDSLYTKEKEGQIKELQVKYETEQKKRQIVEQKDEIRFLEATGLFKTRLAWAIGISAMFLFGSAYWYRSYRFALNAKKMEEEFSRQLLISHEEERKRISRDLHDSVGQSLILIKNKVVLHNDNNTVNMVSQALEEVRTISKALHPAVLDNLGLTASIKKLVQDADQHTDIFLSEEIENIDTIFPKEHELQVYRIVQEALNNVIKHSQTESAEIKINNEENRVIIQVIDYGVGFDLVEDTETLNSLGMRTLKERTKLVGGKIEIDSIKGKGTKITLVVDKPNVYA</sequence>
<keyword evidence="6" id="KW-0418">Kinase</keyword>
<organism evidence="13 14">
    <name type="scientific">Fulvivirga marina</name>
    <dbReference type="NCBI Taxonomy" id="2494733"/>
    <lineage>
        <taxon>Bacteria</taxon>
        <taxon>Pseudomonadati</taxon>
        <taxon>Bacteroidota</taxon>
        <taxon>Cytophagia</taxon>
        <taxon>Cytophagales</taxon>
        <taxon>Fulvivirgaceae</taxon>
        <taxon>Fulvivirga</taxon>
    </lineage>
</organism>
<keyword evidence="10" id="KW-0175">Coiled coil</keyword>
<dbReference type="EMBL" id="JAEUGD010000060">
    <property type="protein sequence ID" value="MBL6448258.1"/>
    <property type="molecule type" value="Genomic_DNA"/>
</dbReference>
<dbReference type="Gene3D" id="1.20.5.1930">
    <property type="match status" value="1"/>
</dbReference>
<dbReference type="GO" id="GO:0016020">
    <property type="term" value="C:membrane"/>
    <property type="evidence" value="ECO:0007669"/>
    <property type="project" value="InterPro"/>
</dbReference>
<dbReference type="SMART" id="SM00387">
    <property type="entry name" value="HATPase_c"/>
    <property type="match status" value="1"/>
</dbReference>
<dbReference type="PANTHER" id="PTHR24421">
    <property type="entry name" value="NITRATE/NITRITE SENSOR PROTEIN NARX-RELATED"/>
    <property type="match status" value="1"/>
</dbReference>
<dbReference type="GO" id="GO:0000155">
    <property type="term" value="F:phosphorelay sensor kinase activity"/>
    <property type="evidence" value="ECO:0007669"/>
    <property type="project" value="InterPro"/>
</dbReference>
<gene>
    <name evidence="13" type="ORF">JMN32_18230</name>
</gene>
<evidence type="ECO:0000256" key="1">
    <source>
        <dbReference type="ARBA" id="ARBA00000085"/>
    </source>
</evidence>
<comment type="caution">
    <text evidence="13">The sequence shown here is derived from an EMBL/GenBank/DDBJ whole genome shotgun (WGS) entry which is preliminary data.</text>
</comment>
<keyword evidence="8" id="KW-0902">Two-component regulatory system</keyword>
<name>A0A937G0G3_9BACT</name>
<evidence type="ECO:0000256" key="4">
    <source>
        <dbReference type="ARBA" id="ARBA00022679"/>
    </source>
</evidence>
<dbReference type="RefSeq" id="WP_202857800.1">
    <property type="nucleotide sequence ID" value="NZ_JAEUGD010000060.1"/>
</dbReference>
<dbReference type="Pfam" id="PF07730">
    <property type="entry name" value="HisKA_3"/>
    <property type="match status" value="1"/>
</dbReference>
<dbReference type="GO" id="GO:0005524">
    <property type="term" value="F:ATP binding"/>
    <property type="evidence" value="ECO:0007669"/>
    <property type="project" value="UniProtKB-KW"/>
</dbReference>
<feature type="transmembrane region" description="Helical" evidence="11">
    <location>
        <begin position="439"/>
        <end position="457"/>
    </location>
</feature>
<dbReference type="PROSITE" id="PS50005">
    <property type="entry name" value="TPR"/>
    <property type="match status" value="2"/>
</dbReference>
<dbReference type="InterPro" id="IPR050482">
    <property type="entry name" value="Sensor_HK_TwoCompSys"/>
</dbReference>
<dbReference type="SUPFAM" id="SSF48452">
    <property type="entry name" value="TPR-like"/>
    <property type="match status" value="2"/>
</dbReference>
<accession>A0A937G0G3</accession>
<keyword evidence="7" id="KW-0067">ATP-binding</keyword>
<evidence type="ECO:0000256" key="2">
    <source>
        <dbReference type="ARBA" id="ARBA00012438"/>
    </source>
</evidence>
<keyword evidence="11" id="KW-0812">Transmembrane</keyword>
<evidence type="ECO:0000313" key="13">
    <source>
        <dbReference type="EMBL" id="MBL6448258.1"/>
    </source>
</evidence>
<proteinExistence type="predicted"/>
<keyword evidence="4" id="KW-0808">Transferase</keyword>
<evidence type="ECO:0000256" key="6">
    <source>
        <dbReference type="ARBA" id="ARBA00022777"/>
    </source>
</evidence>
<dbReference type="InterPro" id="IPR003594">
    <property type="entry name" value="HATPase_dom"/>
</dbReference>
<dbReference type="Pfam" id="PF13181">
    <property type="entry name" value="TPR_8"/>
    <property type="match status" value="2"/>
</dbReference>
<dbReference type="PROSITE" id="PS50109">
    <property type="entry name" value="HIS_KIN"/>
    <property type="match status" value="1"/>
</dbReference>
<feature type="repeat" description="TPR" evidence="9">
    <location>
        <begin position="321"/>
        <end position="354"/>
    </location>
</feature>
<reference evidence="13" key="1">
    <citation type="submission" date="2021-01" db="EMBL/GenBank/DDBJ databases">
        <title>Fulvivirga kasyanovii gen. nov., sp nov., a novel member of the phylum Bacteroidetes isolated from seawater in a mussel farm.</title>
        <authorList>
            <person name="Zhao L.-H."/>
            <person name="Wang Z.-J."/>
        </authorList>
    </citation>
    <scope>NUCLEOTIDE SEQUENCE</scope>
    <source>
        <strain evidence="13">29W222</strain>
    </source>
</reference>
<keyword evidence="14" id="KW-1185">Reference proteome</keyword>
<dbReference type="InterPro" id="IPR036890">
    <property type="entry name" value="HATPase_C_sf"/>
</dbReference>
<keyword evidence="11" id="KW-1133">Transmembrane helix</keyword>
<dbReference type="InterPro" id="IPR011990">
    <property type="entry name" value="TPR-like_helical_dom_sf"/>
</dbReference>
<evidence type="ECO:0000256" key="5">
    <source>
        <dbReference type="ARBA" id="ARBA00022741"/>
    </source>
</evidence>
<dbReference type="InterPro" id="IPR005467">
    <property type="entry name" value="His_kinase_dom"/>
</dbReference>
<feature type="repeat" description="TPR" evidence="9">
    <location>
        <begin position="200"/>
        <end position="233"/>
    </location>
</feature>
<dbReference type="Proteomes" id="UP000614216">
    <property type="component" value="Unassembled WGS sequence"/>
</dbReference>
<dbReference type="Pfam" id="PF02518">
    <property type="entry name" value="HATPase_c"/>
    <property type="match status" value="1"/>
</dbReference>
<dbReference type="CDD" id="cd16917">
    <property type="entry name" value="HATPase_UhpB-NarQ-NarX-like"/>
    <property type="match status" value="1"/>
</dbReference>
<keyword evidence="5" id="KW-0547">Nucleotide-binding</keyword>
<dbReference type="PANTHER" id="PTHR24421:SF10">
    <property type="entry name" value="NITRATE_NITRITE SENSOR PROTEIN NARQ"/>
    <property type="match status" value="1"/>
</dbReference>
<dbReference type="SUPFAM" id="SSF55874">
    <property type="entry name" value="ATPase domain of HSP90 chaperone/DNA topoisomerase II/histidine kinase"/>
    <property type="match status" value="1"/>
</dbReference>
<dbReference type="Gene3D" id="1.25.40.10">
    <property type="entry name" value="Tetratricopeptide repeat domain"/>
    <property type="match status" value="2"/>
</dbReference>
<dbReference type="SMART" id="SM00028">
    <property type="entry name" value="TPR"/>
    <property type="match status" value="5"/>
</dbReference>
<evidence type="ECO:0000256" key="10">
    <source>
        <dbReference type="SAM" id="Coils"/>
    </source>
</evidence>
<evidence type="ECO:0000259" key="12">
    <source>
        <dbReference type="PROSITE" id="PS50109"/>
    </source>
</evidence>
<dbReference type="AlphaFoldDB" id="A0A937G0G3"/>
<dbReference type="Gene3D" id="3.30.565.10">
    <property type="entry name" value="Histidine kinase-like ATPase, C-terminal domain"/>
    <property type="match status" value="1"/>
</dbReference>
<keyword evidence="9" id="KW-0802">TPR repeat</keyword>
<evidence type="ECO:0000256" key="7">
    <source>
        <dbReference type="ARBA" id="ARBA00022840"/>
    </source>
</evidence>
<evidence type="ECO:0000256" key="11">
    <source>
        <dbReference type="SAM" id="Phobius"/>
    </source>
</evidence>
<keyword evidence="11" id="KW-0472">Membrane</keyword>
<evidence type="ECO:0000256" key="3">
    <source>
        <dbReference type="ARBA" id="ARBA00022553"/>
    </source>
</evidence>
<dbReference type="InterPro" id="IPR019734">
    <property type="entry name" value="TPR_rpt"/>
</dbReference>
<dbReference type="InterPro" id="IPR011712">
    <property type="entry name" value="Sig_transdc_His_kin_sub3_dim/P"/>
</dbReference>
<dbReference type="EC" id="2.7.13.3" evidence="2"/>
<evidence type="ECO:0000313" key="14">
    <source>
        <dbReference type="Proteomes" id="UP000614216"/>
    </source>
</evidence>
<evidence type="ECO:0000256" key="8">
    <source>
        <dbReference type="ARBA" id="ARBA00023012"/>
    </source>
</evidence>
<comment type="catalytic activity">
    <reaction evidence="1">
        <text>ATP + protein L-histidine = ADP + protein N-phospho-L-histidine.</text>
        <dbReference type="EC" id="2.7.13.3"/>
    </reaction>
</comment>
<protein>
    <recommendedName>
        <fullName evidence="2">histidine kinase</fullName>
        <ecNumber evidence="2">2.7.13.3</ecNumber>
    </recommendedName>
</protein>
<feature type="domain" description="Histidine kinase" evidence="12">
    <location>
        <begin position="491"/>
        <end position="671"/>
    </location>
</feature>
<evidence type="ECO:0000256" key="9">
    <source>
        <dbReference type="PROSITE-ProRule" id="PRU00339"/>
    </source>
</evidence>
<feature type="coiled-coil region" evidence="10">
    <location>
        <begin position="396"/>
        <end position="432"/>
    </location>
</feature>